<protein>
    <recommendedName>
        <fullName evidence="3">ATPase</fullName>
    </recommendedName>
</protein>
<dbReference type="EMBL" id="VSSQ01042234">
    <property type="protein sequence ID" value="MPM95782.1"/>
    <property type="molecule type" value="Genomic_DNA"/>
</dbReference>
<comment type="caution">
    <text evidence="2">The sequence shown here is derived from an EMBL/GenBank/DDBJ whole genome shotgun (WGS) entry which is preliminary data.</text>
</comment>
<sequence>MDILHLVDRLEELFNESRPIWFTHSVVMDEDRLLDLIDQMRVSIPDEIKKSQQLVAQKDRMLAQAQEEANRTLALAREKADKMVEKDPITEAAQVRADQIIAQTRQECDQMKLDADEYIRQSLLNFQAELDALTRQVKNGILTIETNRREPKEPQS</sequence>
<accession>A0A645E5D1</accession>
<feature type="coiled-coil region" evidence="1">
    <location>
        <begin position="48"/>
        <end position="121"/>
    </location>
</feature>
<organism evidence="2">
    <name type="scientific">bioreactor metagenome</name>
    <dbReference type="NCBI Taxonomy" id="1076179"/>
    <lineage>
        <taxon>unclassified sequences</taxon>
        <taxon>metagenomes</taxon>
        <taxon>ecological metagenomes</taxon>
    </lineage>
</organism>
<evidence type="ECO:0000313" key="2">
    <source>
        <dbReference type="EMBL" id="MPM95782.1"/>
    </source>
</evidence>
<reference evidence="2" key="1">
    <citation type="submission" date="2019-08" db="EMBL/GenBank/DDBJ databases">
        <authorList>
            <person name="Kucharzyk K."/>
            <person name="Murdoch R.W."/>
            <person name="Higgins S."/>
            <person name="Loffler F."/>
        </authorList>
    </citation>
    <scope>NUCLEOTIDE SEQUENCE</scope>
</reference>
<dbReference type="AlphaFoldDB" id="A0A645E5D1"/>
<keyword evidence="1" id="KW-0175">Coiled coil</keyword>
<proteinExistence type="predicted"/>
<evidence type="ECO:0008006" key="3">
    <source>
        <dbReference type="Google" id="ProtNLM"/>
    </source>
</evidence>
<gene>
    <name evidence="2" type="ORF">SDC9_142937</name>
</gene>
<name>A0A645E5D1_9ZZZZ</name>
<evidence type="ECO:0000256" key="1">
    <source>
        <dbReference type="SAM" id="Coils"/>
    </source>
</evidence>